<dbReference type="AlphaFoldDB" id="A0AAV9JVA5"/>
<feature type="compositionally biased region" description="Polar residues" evidence="1">
    <location>
        <begin position="556"/>
        <end position="566"/>
    </location>
</feature>
<protein>
    <submittedName>
        <fullName evidence="2">Uncharacterized protein</fullName>
    </submittedName>
</protein>
<reference evidence="2 3" key="1">
    <citation type="submission" date="2021-11" db="EMBL/GenBank/DDBJ databases">
        <title>Black yeast isolated from Biological Soil Crust.</title>
        <authorList>
            <person name="Kurbessoian T."/>
        </authorList>
    </citation>
    <scope>NUCLEOTIDE SEQUENCE [LARGE SCALE GENOMIC DNA]</scope>
    <source>
        <strain evidence="2 3">CCFEE 5522</strain>
    </source>
</reference>
<gene>
    <name evidence="2" type="ORF">LTR36_006526</name>
</gene>
<sequence length="597" mass="66297">MQPTENMQGLVLDPEVQQIIPEAHTTDMQASAKESELGDAGATTAKDSSDRLPETVRGAKTTGEAPELAERQAGTAGEANDEATAASARLYRGTVQPDASQDQPGEDADEQGSEISRVKPVSEMLKRLVAALELRRLIRSVAHQSRSLEHGDLVVSGPKLRLLRARLLQQIRRIADAVVSQSLEGDASMQYLPEGWSDQACKLHAAQQDVLIQEAKMSDQEQILNERYDIIDESYVDRTQAVLAAPAVGHWSADAEAFDEEAQRFQECVEAREEEYATLCRRLDVSAALELSLAEELSVSADDALTKADLCRAPIHAARGRDNRSGKSNATAGTMDRAPPVTSDDNTERRRGPGARYEVPRDRCTPSQACGDRRPQPMNPKDDPVPGARPKGSDVPHLQDKLRADKLQELDRAQKAWSQASFEFHETRKTYSSRLQRFRTACEQGELRGSKTVFDGEYYMDRAMANRNLTRAQSAYEYAEREAKAVGALPAGLQTSDFADCSDDGYAESVVAAYVGQTDRAAIDRWRTDERQKEIEDESDWLSEDIDSDPAAKSIAANSSGSQDRYSSGRRRKLLDSWRSEQEEHRLREEERRQARM</sequence>
<evidence type="ECO:0000313" key="3">
    <source>
        <dbReference type="Proteomes" id="UP001324427"/>
    </source>
</evidence>
<feature type="region of interest" description="Disordered" evidence="1">
    <location>
        <begin position="20"/>
        <end position="118"/>
    </location>
</feature>
<name>A0AAV9JVA5_9PEZI</name>
<evidence type="ECO:0000313" key="2">
    <source>
        <dbReference type="EMBL" id="KAK4549529.1"/>
    </source>
</evidence>
<keyword evidence="3" id="KW-1185">Reference proteome</keyword>
<feature type="compositionally biased region" description="Basic and acidic residues" evidence="1">
    <location>
        <begin position="574"/>
        <end position="597"/>
    </location>
</feature>
<dbReference type="EMBL" id="JAVFHQ010000004">
    <property type="protein sequence ID" value="KAK4549529.1"/>
    <property type="molecule type" value="Genomic_DNA"/>
</dbReference>
<proteinExistence type="predicted"/>
<feature type="region of interest" description="Disordered" evidence="1">
    <location>
        <begin position="319"/>
        <end position="396"/>
    </location>
</feature>
<organism evidence="2 3">
    <name type="scientific">Oleoguttula mirabilis</name>
    <dbReference type="NCBI Taxonomy" id="1507867"/>
    <lineage>
        <taxon>Eukaryota</taxon>
        <taxon>Fungi</taxon>
        <taxon>Dikarya</taxon>
        <taxon>Ascomycota</taxon>
        <taxon>Pezizomycotina</taxon>
        <taxon>Dothideomycetes</taxon>
        <taxon>Dothideomycetidae</taxon>
        <taxon>Mycosphaerellales</taxon>
        <taxon>Teratosphaeriaceae</taxon>
        <taxon>Oleoguttula</taxon>
    </lineage>
</organism>
<accession>A0AAV9JVA5</accession>
<dbReference type="Proteomes" id="UP001324427">
    <property type="component" value="Unassembled WGS sequence"/>
</dbReference>
<feature type="compositionally biased region" description="Basic and acidic residues" evidence="1">
    <location>
        <begin position="371"/>
        <end position="384"/>
    </location>
</feature>
<feature type="region of interest" description="Disordered" evidence="1">
    <location>
        <begin position="530"/>
        <end position="597"/>
    </location>
</feature>
<comment type="caution">
    <text evidence="2">The sequence shown here is derived from an EMBL/GenBank/DDBJ whole genome shotgun (WGS) entry which is preliminary data.</text>
</comment>
<feature type="compositionally biased region" description="Acidic residues" evidence="1">
    <location>
        <begin position="535"/>
        <end position="548"/>
    </location>
</feature>
<evidence type="ECO:0000256" key="1">
    <source>
        <dbReference type="SAM" id="MobiDB-lite"/>
    </source>
</evidence>